<evidence type="ECO:0000256" key="10">
    <source>
        <dbReference type="PROSITE-ProRule" id="PRU00206"/>
    </source>
</evidence>
<keyword evidence="12" id="KW-1133">Transmembrane helix</keyword>
<feature type="compositionally biased region" description="Low complexity" evidence="11">
    <location>
        <begin position="673"/>
        <end position="689"/>
    </location>
</feature>
<dbReference type="SMART" id="SM00179">
    <property type="entry name" value="EGF_CA"/>
    <property type="match status" value="1"/>
</dbReference>
<evidence type="ECO:0000256" key="7">
    <source>
        <dbReference type="ARBA" id="ARBA00023170"/>
    </source>
</evidence>
<dbReference type="PANTHER" id="PTHR46330">
    <property type="entry name" value="TUMOR NECROSIS FACTOR RECEPTOR SUPERFAMILY MEMBER 10B"/>
    <property type="match status" value="1"/>
</dbReference>
<comment type="subcellular location">
    <subcellularLocation>
        <location evidence="1">Membrane</location>
    </subcellularLocation>
</comment>
<feature type="transmembrane region" description="Helical" evidence="12">
    <location>
        <begin position="1627"/>
        <end position="1652"/>
    </location>
</feature>
<gene>
    <name evidence="17" type="primary">LOC106160591</name>
</gene>
<evidence type="ECO:0000256" key="11">
    <source>
        <dbReference type="SAM" id="MobiDB-lite"/>
    </source>
</evidence>
<feature type="region of interest" description="Disordered" evidence="11">
    <location>
        <begin position="295"/>
        <end position="523"/>
    </location>
</feature>
<feature type="region of interest" description="Disordered" evidence="11">
    <location>
        <begin position="612"/>
        <end position="634"/>
    </location>
</feature>
<accession>A0A2R2MLH3</accession>
<dbReference type="GO" id="GO:0016020">
    <property type="term" value="C:membrane"/>
    <property type="evidence" value="ECO:0007669"/>
    <property type="project" value="UniProtKB-SubCell"/>
</dbReference>
<evidence type="ECO:0000259" key="15">
    <source>
        <dbReference type="PROSITE" id="PS50050"/>
    </source>
</evidence>
<organism evidence="16 17">
    <name type="scientific">Lingula anatina</name>
    <name type="common">Brachiopod</name>
    <name type="synonym">Lingula unguis</name>
    <dbReference type="NCBI Taxonomy" id="7574"/>
    <lineage>
        <taxon>Eukaryota</taxon>
        <taxon>Metazoa</taxon>
        <taxon>Spiralia</taxon>
        <taxon>Lophotrochozoa</taxon>
        <taxon>Brachiopoda</taxon>
        <taxon>Linguliformea</taxon>
        <taxon>Lingulata</taxon>
        <taxon>Lingulida</taxon>
        <taxon>Linguloidea</taxon>
        <taxon>Lingulidae</taxon>
        <taxon>Lingula</taxon>
    </lineage>
</organism>
<evidence type="ECO:0000256" key="1">
    <source>
        <dbReference type="ARBA" id="ARBA00004370"/>
    </source>
</evidence>
<feature type="transmembrane region" description="Helical" evidence="12">
    <location>
        <begin position="1973"/>
        <end position="1994"/>
    </location>
</feature>
<dbReference type="GeneID" id="106160591"/>
<evidence type="ECO:0000256" key="4">
    <source>
        <dbReference type="ARBA" id="ARBA00022737"/>
    </source>
</evidence>
<keyword evidence="12" id="KW-0812">Transmembrane</keyword>
<dbReference type="SMART" id="SM00181">
    <property type="entry name" value="EGF"/>
    <property type="match status" value="2"/>
</dbReference>
<feature type="repeat" description="TNFR-Cys" evidence="10">
    <location>
        <begin position="945"/>
        <end position="989"/>
    </location>
</feature>
<keyword evidence="16" id="KW-1185">Reference proteome</keyword>
<dbReference type="RefSeq" id="XP_023930917.1">
    <property type="nucleotide sequence ID" value="XM_024075149.1"/>
</dbReference>
<dbReference type="PROSITE" id="PS01186">
    <property type="entry name" value="EGF_2"/>
    <property type="match status" value="1"/>
</dbReference>
<sequence>MMFGSTWSLVLLSLVGLHVVVPEEVSKATLLDSLPDGGQLQGPTVVTVRTSFMGAVEFVDSSDFAILVNASAPSMEELAGVQYSYNYMDGELLLQVHQNLLPEDNSSIIVIIIIVICVVCLMVFLGMLGYVAYWLKYERTNYIKKLPPTPKITISQISHPHLASNGPSQHSKLKETNRDAYDQSDLDLDVSHELERLQLQKIVLEQRLKKMKKIEQIADLRQQISSINHDLNEGGVKNTQIGRPHIEGGLEQRRGHLELARLADEQLKAVYTQKYKQAKQARLVRKLSQEAPAVFENVEEEDFELTEEEEEDEEDEEVDGETQVPLVVRARKNKSENPNRIEVVVSLNSTPTKKRRPRSRPSKSSGDDAASSDGEATSSTRSTHSVKRSASYQRLKGQKSRSVSHSKLQSQESSPVAMERASAALKNDGRGKENRGVGNLAGEREKHPVKITVEHPHPTNQLLCEPSQTLSDSDTDMKRLSAIVSSEPDSDHSSSSVSQRKTLSSDDTGSGTPRHTRKGLGADELSWDSDFDYGLHDMVDDTPVTFDPEDDDMALFDDILLPSSQMNLADNLSNEERERALARALSEESSEIQEGKRIDARDLYLPLMREPMRSPSTTRHTYVPPHSPSGRRPSWKLARLPIGVELKALSRSVASSTGTGSSSESVVTIVTADTPKGTPTTPKGTPTTPVQDAPWDKGLHSPETRHRNNNNELIKRFAAAQTKADSKVHRPRHINGGDNHEPVNGNLSDEMRILPEDGKNKAIGRTSSGGGRGEGGGGGGPAQKRLHLTTLAVISVLGLVTGVCCNKFQDETRVQIKIYMPAHFISKGSAVYAKIENRVELVNGMDHTEINIYDVDDPYLSDISSSRCHGIRCADKCDVKTGSCICRRGFRPMENGICTDISECIELGQLCHQDAVCRNTNGGYKCICLEGFHGDGLSCTPCLQQCPSGHFKHSACSPTQDMVCQSCLPKCKDDEYEFVPCTNLTDRVCKPKDALIPQLSPDTVYEDKNRNFGVRSRLWYLEEGQFSGAKTYALSRGTDLSIQISVNEVNLLPQFRAVRHDRNNENDAFYGDSSILTQYCPHPMPQEYDLQFVMHKGAVVKATYRNCTLAPSGGMVCKGGYHMDPRQPCLTYKKFGSPPRLHPTSVGVLLCTEPSQLTDLYGMSEELTEAETVFADPTERCATQRASCQSCINKCAEDLKMKAPEKCRITGEDPDDGWSPRLRHCQNCCLKENCAQTCSSHSDSDCQPVKCLKGNVAELVLSPTFSSRAEDFLCHIEPAPDYLYDIQYSVVQGGKVLLDRVFRAKKRINTEGDLWNTVDVHPLLNVHYSTGFAVQPQVLHGNSRQGLFTVSKYQPEGRPLHGPLTSTQRLRVRPKFPWGISTKTWSQKSCDMTALDDFIPGEPITYRPLSDISASFIEGQRYRYRLHNTTAQPYIFFELPQNTSVMALFFPRVEIMDDTSLRARLDRNATHWLIHAEGRMKRAPGFFTIKVHEDDYPDAPLFNMDIGQTDHEAFKVLLPVATGSSALMSKSVTVEISGINNKVAFRLHWAGVHPVQAQIQALKTKPMIEAENAKDGATAELSKSLVIGLGAVIGFLLLLLVLGSCLSDGKGIDVDSRFHTSHLMMTVMYVVFRTAYSLAVTCTVFLFVWIYLNSGPLHTLRQYPSFLVTVQSLQQLEAQEVNQYLIKELDKQMVSFNQTRTKCQAHIQAMQDKMIKAQEQLNAQQLQQLTSQRVSQAMYQYAHKAMEEFTATVTRSRAAYNSYVSNTVSRLLFDMKKTEENLLSIEWLTGASKIYDAVKEKRTLNGVTTRTFSDWLGFKERLQMLEANLTLPEMPLPNLQDFRAPIIDATTVQSSIANIQEVTVPKNIWFVHSPNVTTNSKKNSTTQEQRWKLESQGEIINWTTFLVLVLIIDCVWLIHRVARTYVTAHRLMYGTPHYIDCTEHEDEVSKPSCCGAAMEYNIRLMKTEFVPKLVGVGLVCALIYFLLASSQVLITASTLSSLGYFKALTLPISSVRATAMTQLRAQAHRLNTVELPSYEKITSAHIEQYQIILQLMEGMACQQGADHLKDYCIGGQRSGVAGQGSMDLGSCQTASYQTGAAFIPCDIGLVNVEMGKR</sequence>
<feature type="compositionally biased region" description="Gly residues" evidence="11">
    <location>
        <begin position="767"/>
        <end position="781"/>
    </location>
</feature>
<dbReference type="SUPFAM" id="SSF57196">
    <property type="entry name" value="EGF/Laminin"/>
    <property type="match status" value="1"/>
</dbReference>
<feature type="compositionally biased region" description="Low complexity" evidence="11">
    <location>
        <begin position="362"/>
        <end position="380"/>
    </location>
</feature>
<proteinExistence type="predicted"/>
<feature type="transmembrane region" description="Helical" evidence="12">
    <location>
        <begin position="108"/>
        <end position="135"/>
    </location>
</feature>
<feature type="compositionally biased region" description="Basic and acidic residues" evidence="11">
    <location>
        <begin position="442"/>
        <end position="457"/>
    </location>
</feature>
<feature type="compositionally biased region" description="Polar residues" evidence="11">
    <location>
        <begin position="405"/>
        <end position="414"/>
    </location>
</feature>
<keyword evidence="6 10" id="KW-1015">Disulfide bond</keyword>
<dbReference type="PROSITE" id="PS50026">
    <property type="entry name" value="EGF_3"/>
    <property type="match status" value="1"/>
</dbReference>
<keyword evidence="7" id="KW-0675">Receptor</keyword>
<evidence type="ECO:0000256" key="8">
    <source>
        <dbReference type="ARBA" id="ARBA00023180"/>
    </source>
</evidence>
<evidence type="ECO:0000313" key="17">
    <source>
        <dbReference type="RefSeq" id="XP_023930917.1"/>
    </source>
</evidence>
<dbReference type="InterPro" id="IPR001881">
    <property type="entry name" value="EGF-like_Ca-bd_dom"/>
</dbReference>
<dbReference type="KEGG" id="lak:106160591"/>
<dbReference type="GO" id="GO:0005509">
    <property type="term" value="F:calcium ion binding"/>
    <property type="evidence" value="ECO:0007669"/>
    <property type="project" value="InterPro"/>
</dbReference>
<dbReference type="PROSITE" id="PS00652">
    <property type="entry name" value="TNFR_NGFR_1"/>
    <property type="match status" value="1"/>
</dbReference>
<feature type="compositionally biased region" description="Basic and acidic residues" evidence="11">
    <location>
        <begin position="694"/>
        <end position="706"/>
    </location>
</feature>
<feature type="compositionally biased region" description="Acidic residues" evidence="11">
    <location>
        <begin position="297"/>
        <end position="320"/>
    </location>
</feature>
<reference evidence="17" key="1">
    <citation type="submission" date="2025-08" db="UniProtKB">
        <authorList>
            <consortium name="RefSeq"/>
        </authorList>
    </citation>
    <scope>IDENTIFICATION</scope>
    <source>
        <tissue evidence="17">Gonads</tissue>
    </source>
</reference>
<feature type="compositionally biased region" description="Polar residues" evidence="11">
    <location>
        <begin position="458"/>
        <end position="472"/>
    </location>
</feature>
<keyword evidence="2 9" id="KW-0245">EGF-like domain</keyword>
<keyword evidence="3 13" id="KW-0732">Signal</keyword>
<evidence type="ECO:0000313" key="16">
    <source>
        <dbReference type="Proteomes" id="UP000085678"/>
    </source>
</evidence>
<protein>
    <submittedName>
        <fullName evidence="17">Uncharacterized protein LOC106160591 isoform X1</fullName>
    </submittedName>
</protein>
<dbReference type="Pfam" id="PF12947">
    <property type="entry name" value="EGF_3"/>
    <property type="match status" value="1"/>
</dbReference>
<feature type="signal peptide" evidence="13">
    <location>
        <begin position="1"/>
        <end position="22"/>
    </location>
</feature>
<feature type="transmembrane region" description="Helical" evidence="12">
    <location>
        <begin position="1585"/>
        <end position="1606"/>
    </location>
</feature>
<name>A0A2R2MLH3_LINAN</name>
<feature type="region of interest" description="Disordered" evidence="11">
    <location>
        <begin position="673"/>
        <end position="706"/>
    </location>
</feature>
<dbReference type="PROSITE" id="PS50050">
    <property type="entry name" value="TNFR_NGFR_2"/>
    <property type="match status" value="1"/>
</dbReference>
<dbReference type="InterPro" id="IPR000742">
    <property type="entry name" value="EGF"/>
</dbReference>
<dbReference type="FunFam" id="2.10.25.10:FF:000038">
    <property type="entry name" value="Fibrillin 2"/>
    <property type="match status" value="1"/>
</dbReference>
<evidence type="ECO:0000256" key="12">
    <source>
        <dbReference type="SAM" id="Phobius"/>
    </source>
</evidence>
<evidence type="ECO:0000256" key="2">
    <source>
        <dbReference type="ARBA" id="ARBA00022536"/>
    </source>
</evidence>
<comment type="caution">
    <text evidence="9">Lacks conserved residue(s) required for the propagation of feature annotation.</text>
</comment>
<feature type="region of interest" description="Disordered" evidence="11">
    <location>
        <begin position="759"/>
        <end position="782"/>
    </location>
</feature>
<dbReference type="InterPro" id="IPR000152">
    <property type="entry name" value="EGF-type_Asp/Asn_hydroxyl_site"/>
</dbReference>
<dbReference type="InterPro" id="IPR024731">
    <property type="entry name" value="NELL2-like_EGF"/>
</dbReference>
<evidence type="ECO:0000256" key="13">
    <source>
        <dbReference type="SAM" id="SignalP"/>
    </source>
</evidence>
<dbReference type="InParanoid" id="A0A2R2MLH3"/>
<dbReference type="InterPro" id="IPR052491">
    <property type="entry name" value="TNFRSF10"/>
</dbReference>
<feature type="disulfide bond" evidence="10">
    <location>
        <begin position="971"/>
        <end position="989"/>
    </location>
</feature>
<dbReference type="PROSITE" id="PS00010">
    <property type="entry name" value="ASX_HYDROXYL"/>
    <property type="match status" value="1"/>
</dbReference>
<dbReference type="Proteomes" id="UP000085678">
    <property type="component" value="Unplaced"/>
</dbReference>
<keyword evidence="8" id="KW-0325">Glycoprotein</keyword>
<evidence type="ECO:0000256" key="3">
    <source>
        <dbReference type="ARBA" id="ARBA00022729"/>
    </source>
</evidence>
<dbReference type="InterPro" id="IPR001368">
    <property type="entry name" value="TNFR/NGFR_Cys_rich_reg"/>
</dbReference>
<dbReference type="OrthoDB" id="5965479at2759"/>
<evidence type="ECO:0000259" key="14">
    <source>
        <dbReference type="PROSITE" id="PS50026"/>
    </source>
</evidence>
<keyword evidence="4" id="KW-0677">Repeat</keyword>
<dbReference type="CDD" id="cd00054">
    <property type="entry name" value="EGF_CA"/>
    <property type="match status" value="1"/>
</dbReference>
<feature type="transmembrane region" description="Helical" evidence="12">
    <location>
        <begin position="1899"/>
        <end position="1918"/>
    </location>
</feature>
<feature type="domain" description="EGF-like" evidence="14">
    <location>
        <begin position="900"/>
        <end position="940"/>
    </location>
</feature>
<dbReference type="Gene3D" id="2.10.25.10">
    <property type="entry name" value="Laminin"/>
    <property type="match status" value="1"/>
</dbReference>
<evidence type="ECO:0000256" key="5">
    <source>
        <dbReference type="ARBA" id="ARBA00023136"/>
    </source>
</evidence>
<feature type="compositionally biased region" description="Polar residues" evidence="11">
    <location>
        <begin position="499"/>
        <end position="513"/>
    </location>
</feature>
<evidence type="ECO:0000256" key="9">
    <source>
        <dbReference type="PROSITE-ProRule" id="PRU00076"/>
    </source>
</evidence>
<feature type="chain" id="PRO_5015169530" evidence="13">
    <location>
        <begin position="23"/>
        <end position="2117"/>
    </location>
</feature>
<keyword evidence="5 12" id="KW-0472">Membrane</keyword>
<feature type="region of interest" description="Disordered" evidence="11">
    <location>
        <begin position="720"/>
        <end position="747"/>
    </location>
</feature>
<feature type="compositionally biased region" description="Basic residues" evidence="11">
    <location>
        <begin position="352"/>
        <end position="361"/>
    </location>
</feature>
<feature type="domain" description="TNFR-Cys" evidence="15">
    <location>
        <begin position="945"/>
        <end position="989"/>
    </location>
</feature>
<dbReference type="PANTHER" id="PTHR46330:SF6">
    <property type="entry name" value="HEMATOPOIETIC DEATH RECEPTOR-RELATED"/>
    <property type="match status" value="1"/>
</dbReference>
<evidence type="ECO:0000256" key="6">
    <source>
        <dbReference type="ARBA" id="ARBA00023157"/>
    </source>
</evidence>